<accession>A0A1I3WCJ1</accession>
<evidence type="ECO:0000256" key="1">
    <source>
        <dbReference type="SAM" id="Phobius"/>
    </source>
</evidence>
<keyword evidence="1" id="KW-0812">Transmembrane</keyword>
<proteinExistence type="predicted"/>
<name>A0A1I3WCJ1_9HYPH</name>
<dbReference type="AlphaFoldDB" id="A0A1I3WCJ1"/>
<evidence type="ECO:0000313" key="2">
    <source>
        <dbReference type="EMBL" id="SFK05215.1"/>
    </source>
</evidence>
<protein>
    <submittedName>
        <fullName evidence="2">Uncharacterized protein</fullName>
    </submittedName>
</protein>
<dbReference type="RefSeq" id="WP_188130323.1">
    <property type="nucleotide sequence ID" value="NZ_BSPE01000028.1"/>
</dbReference>
<dbReference type="Proteomes" id="UP000323300">
    <property type="component" value="Unassembled WGS sequence"/>
</dbReference>
<gene>
    <name evidence="2" type="ORF">SAMN04488498_102125</name>
</gene>
<reference evidence="2 3" key="1">
    <citation type="submission" date="2016-10" db="EMBL/GenBank/DDBJ databases">
        <authorList>
            <person name="Varghese N."/>
            <person name="Submissions S."/>
        </authorList>
    </citation>
    <scope>NUCLEOTIDE SEQUENCE [LARGE SCALE GENOMIC DNA]</scope>
    <source>
        <strain evidence="2 3">DSM 21822</strain>
    </source>
</reference>
<organism evidence="2 3">
    <name type="scientific">Neomesorhizobium albiziae</name>
    <dbReference type="NCBI Taxonomy" id="335020"/>
    <lineage>
        <taxon>Bacteria</taxon>
        <taxon>Pseudomonadati</taxon>
        <taxon>Pseudomonadota</taxon>
        <taxon>Alphaproteobacteria</taxon>
        <taxon>Hyphomicrobiales</taxon>
        <taxon>Phyllobacteriaceae</taxon>
        <taxon>Neomesorhizobium</taxon>
    </lineage>
</organism>
<keyword evidence="1" id="KW-0472">Membrane</keyword>
<keyword evidence="1" id="KW-1133">Transmembrane helix</keyword>
<evidence type="ECO:0000313" key="3">
    <source>
        <dbReference type="Proteomes" id="UP000323300"/>
    </source>
</evidence>
<feature type="transmembrane region" description="Helical" evidence="1">
    <location>
        <begin position="25"/>
        <end position="46"/>
    </location>
</feature>
<keyword evidence="3" id="KW-1185">Reference proteome</keyword>
<sequence>MAFLSHTTTRRPVAARSRVSTLHDAACRLTFLLAIGFAAALVFGLIGH</sequence>
<dbReference type="EMBL" id="FOSL01000002">
    <property type="protein sequence ID" value="SFK05215.1"/>
    <property type="molecule type" value="Genomic_DNA"/>
</dbReference>